<dbReference type="Pfam" id="PF00482">
    <property type="entry name" value="T2SSF"/>
    <property type="match status" value="1"/>
</dbReference>
<evidence type="ECO:0000256" key="5">
    <source>
        <dbReference type="ARBA" id="ARBA00023136"/>
    </source>
</evidence>
<evidence type="ECO:0000259" key="7">
    <source>
        <dbReference type="Pfam" id="PF00482"/>
    </source>
</evidence>
<reference evidence="9" key="1">
    <citation type="journal article" date="2019" name="Int. J. Syst. Evol. Microbiol.">
        <title>The Global Catalogue of Microorganisms (GCM) 10K type strain sequencing project: providing services to taxonomists for standard genome sequencing and annotation.</title>
        <authorList>
            <consortium name="The Broad Institute Genomics Platform"/>
            <consortium name="The Broad Institute Genome Sequencing Center for Infectious Disease"/>
            <person name="Wu L."/>
            <person name="Ma J."/>
        </authorList>
    </citation>
    <scope>NUCLEOTIDE SEQUENCE [LARGE SCALE GENOMIC DNA]</scope>
    <source>
        <strain evidence="9">JCM 13250</strain>
    </source>
</reference>
<dbReference type="RefSeq" id="WP_344140541.1">
    <property type="nucleotide sequence ID" value="NZ_BAAALT010000354.1"/>
</dbReference>
<evidence type="ECO:0000256" key="4">
    <source>
        <dbReference type="ARBA" id="ARBA00022989"/>
    </source>
</evidence>
<gene>
    <name evidence="8" type="ORF">GCM10009682_63430</name>
</gene>
<name>A0ABP4Z266_9ACTN</name>
<evidence type="ECO:0000313" key="8">
    <source>
        <dbReference type="EMBL" id="GAA1838244.1"/>
    </source>
</evidence>
<evidence type="ECO:0000256" key="6">
    <source>
        <dbReference type="SAM" id="Phobius"/>
    </source>
</evidence>
<keyword evidence="2" id="KW-1003">Cell membrane</keyword>
<evidence type="ECO:0000256" key="2">
    <source>
        <dbReference type="ARBA" id="ARBA00022475"/>
    </source>
</evidence>
<dbReference type="InterPro" id="IPR018076">
    <property type="entry name" value="T2SS_GspF_dom"/>
</dbReference>
<keyword evidence="4 6" id="KW-1133">Transmembrane helix</keyword>
<dbReference type="PANTHER" id="PTHR35007">
    <property type="entry name" value="INTEGRAL MEMBRANE PROTEIN-RELATED"/>
    <property type="match status" value="1"/>
</dbReference>
<dbReference type="EMBL" id="BAAALT010000354">
    <property type="protein sequence ID" value="GAA1838244.1"/>
    <property type="molecule type" value="Genomic_DNA"/>
</dbReference>
<sequence length="272" mass="27292">MTGLAWVAAAIAVVALLLLVTLPGRVRRARWRALARRLNRTGNVDEPAVVPASRPERGSAVTRVRARLADLAPGGVRRVAVVTALAGGGLVAATVGPVAGVVVGVYAAVGSVAAARTARAKVAARRFDRAVDGVATLAAELRAGVPAEVAVRDCAAELTRDVGHRVAAAVTLAERTGAPLAAVLDRLDQQLRAALRLRSTVAAQAAGARASAWLLAVLPLAGVALGPVMGVSPGAVLLGTPLGAGCLLGAVALQLGGLAWAARLARPRGVTP</sequence>
<proteinExistence type="predicted"/>
<feature type="transmembrane region" description="Helical" evidence="6">
    <location>
        <begin position="212"/>
        <end position="230"/>
    </location>
</feature>
<organism evidence="8 9">
    <name type="scientific">Luedemannella flava</name>
    <dbReference type="NCBI Taxonomy" id="349316"/>
    <lineage>
        <taxon>Bacteria</taxon>
        <taxon>Bacillati</taxon>
        <taxon>Actinomycetota</taxon>
        <taxon>Actinomycetes</taxon>
        <taxon>Micromonosporales</taxon>
        <taxon>Micromonosporaceae</taxon>
        <taxon>Luedemannella</taxon>
    </lineage>
</organism>
<feature type="transmembrane region" description="Helical" evidence="6">
    <location>
        <begin position="242"/>
        <end position="262"/>
    </location>
</feature>
<keyword evidence="9" id="KW-1185">Reference proteome</keyword>
<keyword evidence="3 6" id="KW-0812">Transmembrane</keyword>
<evidence type="ECO:0000256" key="1">
    <source>
        <dbReference type="ARBA" id="ARBA00004651"/>
    </source>
</evidence>
<comment type="subcellular location">
    <subcellularLocation>
        <location evidence="1">Cell membrane</location>
        <topology evidence="1">Multi-pass membrane protein</topology>
    </subcellularLocation>
</comment>
<feature type="domain" description="Type II secretion system protein GspF" evidence="7">
    <location>
        <begin position="134"/>
        <end position="224"/>
    </location>
</feature>
<accession>A0ABP4Z266</accession>
<feature type="transmembrane region" description="Helical" evidence="6">
    <location>
        <begin position="79"/>
        <end position="109"/>
    </location>
</feature>
<comment type="caution">
    <text evidence="8">The sequence shown here is derived from an EMBL/GenBank/DDBJ whole genome shotgun (WGS) entry which is preliminary data.</text>
</comment>
<evidence type="ECO:0000256" key="3">
    <source>
        <dbReference type="ARBA" id="ARBA00022692"/>
    </source>
</evidence>
<keyword evidence="5 6" id="KW-0472">Membrane</keyword>
<protein>
    <recommendedName>
        <fullName evidence="7">Type II secretion system protein GspF domain-containing protein</fullName>
    </recommendedName>
</protein>
<dbReference type="PANTHER" id="PTHR35007:SF4">
    <property type="entry name" value="CONSERVED TRANSMEMBRANE PROTEIN-RELATED"/>
    <property type="match status" value="1"/>
</dbReference>
<dbReference type="Proteomes" id="UP001500218">
    <property type="component" value="Unassembled WGS sequence"/>
</dbReference>
<evidence type="ECO:0000313" key="9">
    <source>
        <dbReference type="Proteomes" id="UP001500218"/>
    </source>
</evidence>